<protein>
    <recommendedName>
        <fullName evidence="2">VanZ-like domain-containing protein</fullName>
    </recommendedName>
</protein>
<name>A0A3S9WQI4_9MICO</name>
<dbReference type="RefSeq" id="WP_127012840.1">
    <property type="nucleotide sequence ID" value="NZ_CP031422.1"/>
</dbReference>
<organism evidence="3 4">
    <name type="scientific">Microbacterium oxydans</name>
    <dbReference type="NCBI Taxonomy" id="82380"/>
    <lineage>
        <taxon>Bacteria</taxon>
        <taxon>Bacillati</taxon>
        <taxon>Actinomycetota</taxon>
        <taxon>Actinomycetes</taxon>
        <taxon>Micrococcales</taxon>
        <taxon>Microbacteriaceae</taxon>
        <taxon>Microbacterium</taxon>
    </lineage>
</organism>
<gene>
    <name evidence="3" type="ORF">CVS54_03702</name>
</gene>
<dbReference type="EMBL" id="CP031422">
    <property type="protein sequence ID" value="AZS42339.1"/>
    <property type="molecule type" value="Genomic_DNA"/>
</dbReference>
<keyword evidence="1" id="KW-1133">Transmembrane helix</keyword>
<feature type="transmembrane region" description="Helical" evidence="1">
    <location>
        <begin position="119"/>
        <end position="140"/>
    </location>
</feature>
<accession>A0A3S9WQI4</accession>
<dbReference type="Pfam" id="PF04892">
    <property type="entry name" value="VanZ"/>
    <property type="match status" value="1"/>
</dbReference>
<evidence type="ECO:0000313" key="3">
    <source>
        <dbReference type="EMBL" id="AZS42339.1"/>
    </source>
</evidence>
<evidence type="ECO:0000313" key="4">
    <source>
        <dbReference type="Proteomes" id="UP000274841"/>
    </source>
</evidence>
<feature type="transmembrane region" description="Helical" evidence="1">
    <location>
        <begin position="88"/>
        <end position="107"/>
    </location>
</feature>
<evidence type="ECO:0000259" key="2">
    <source>
        <dbReference type="Pfam" id="PF04892"/>
    </source>
</evidence>
<sequence>MNPSARPRASSGPRLLVAGLAALAVVAVTLTPRRFAGPARALFMDFAHVFAAPLVELMSYLQLESTLNALLFVPLGTAVALALSRRLWILAPVLVFGASFAIEHVQASIPGRVPDVQDIVWNTVGGVVGAVVVGIVRTVLRPIRRSRAGDGK</sequence>
<evidence type="ECO:0000256" key="1">
    <source>
        <dbReference type="SAM" id="Phobius"/>
    </source>
</evidence>
<dbReference type="Proteomes" id="UP000274841">
    <property type="component" value="Chromosome"/>
</dbReference>
<dbReference type="AlphaFoldDB" id="A0A3S9WQI4"/>
<dbReference type="InterPro" id="IPR006976">
    <property type="entry name" value="VanZ-like"/>
</dbReference>
<reference evidence="3 4" key="1">
    <citation type="submission" date="2018-08" db="EMBL/GenBank/DDBJ databases">
        <title>Microbacterium oxydans strain HG3.</title>
        <authorList>
            <person name="ORTET P."/>
        </authorList>
    </citation>
    <scope>NUCLEOTIDE SEQUENCE [LARGE SCALE GENOMIC DNA]</scope>
    <source>
        <strain evidence="3 4">HG3</strain>
    </source>
</reference>
<proteinExistence type="predicted"/>
<keyword evidence="1" id="KW-0812">Transmembrane</keyword>
<keyword evidence="1" id="KW-0472">Membrane</keyword>
<dbReference type="KEGG" id="moy:CVS54_03702"/>
<feature type="domain" description="VanZ-like" evidence="2">
    <location>
        <begin position="48"/>
        <end position="135"/>
    </location>
</feature>